<dbReference type="InterPro" id="IPR000794">
    <property type="entry name" value="Beta-ketoacyl_synthase"/>
</dbReference>
<evidence type="ECO:0000313" key="6">
    <source>
        <dbReference type="Proteomes" id="UP000003688"/>
    </source>
</evidence>
<keyword evidence="6" id="KW-1185">Reference proteome</keyword>
<name>B9XE04_PEDPL</name>
<dbReference type="InterPro" id="IPR020841">
    <property type="entry name" value="PKS_Beta-ketoAc_synthase_dom"/>
</dbReference>
<dbReference type="CDD" id="cd00834">
    <property type="entry name" value="KAS_I_II"/>
    <property type="match status" value="1"/>
</dbReference>
<dbReference type="Pfam" id="PF02801">
    <property type="entry name" value="Ketoacyl-synt_C"/>
    <property type="match status" value="1"/>
</dbReference>
<dbReference type="GO" id="GO:0004315">
    <property type="term" value="F:3-oxoacyl-[acyl-carrier-protein] synthase activity"/>
    <property type="evidence" value="ECO:0007669"/>
    <property type="project" value="TreeGrafter"/>
</dbReference>
<dbReference type="Gene3D" id="3.40.47.10">
    <property type="match status" value="1"/>
</dbReference>
<comment type="caution">
    <text evidence="5">The sequence shown here is derived from an EMBL/GenBank/DDBJ whole genome shotgun (WGS) entry which is preliminary data.</text>
</comment>
<dbReference type="PANTHER" id="PTHR11712:SF336">
    <property type="entry name" value="3-OXOACYL-[ACYL-CARRIER-PROTEIN] SYNTHASE, MITOCHONDRIAL"/>
    <property type="match status" value="1"/>
</dbReference>
<accession>B9XE04</accession>
<protein>
    <submittedName>
        <fullName evidence="5">Beta-ketoacyl synthase</fullName>
    </submittedName>
</protein>
<reference evidence="5 6" key="1">
    <citation type="journal article" date="2011" name="J. Bacteriol.">
        <title>Genome sequence of 'Pedosphaera parvula' Ellin514, an aerobic Verrucomicrobial isolate from pasture soil.</title>
        <authorList>
            <person name="Kant R."/>
            <person name="van Passel M.W."/>
            <person name="Sangwan P."/>
            <person name="Palva A."/>
            <person name="Lucas S."/>
            <person name="Copeland A."/>
            <person name="Lapidus A."/>
            <person name="Glavina Del Rio T."/>
            <person name="Dalin E."/>
            <person name="Tice H."/>
            <person name="Bruce D."/>
            <person name="Goodwin L."/>
            <person name="Pitluck S."/>
            <person name="Chertkov O."/>
            <person name="Larimer F.W."/>
            <person name="Land M.L."/>
            <person name="Hauser L."/>
            <person name="Brettin T.S."/>
            <person name="Detter J.C."/>
            <person name="Han S."/>
            <person name="de Vos W.M."/>
            <person name="Janssen P.H."/>
            <person name="Smidt H."/>
        </authorList>
    </citation>
    <scope>NUCLEOTIDE SEQUENCE [LARGE SCALE GENOMIC DNA]</scope>
    <source>
        <strain evidence="5 6">Ellin514</strain>
    </source>
</reference>
<dbReference type="InterPro" id="IPR014030">
    <property type="entry name" value="Ketoacyl_synth_N"/>
</dbReference>
<proteinExistence type="inferred from homology"/>
<dbReference type="GO" id="GO:0005829">
    <property type="term" value="C:cytosol"/>
    <property type="evidence" value="ECO:0007669"/>
    <property type="project" value="TreeGrafter"/>
</dbReference>
<dbReference type="PANTHER" id="PTHR11712">
    <property type="entry name" value="POLYKETIDE SYNTHASE-RELATED"/>
    <property type="match status" value="1"/>
</dbReference>
<dbReference type="Proteomes" id="UP000003688">
    <property type="component" value="Unassembled WGS sequence"/>
</dbReference>
<dbReference type="STRING" id="320771.Cflav_PD4558"/>
<dbReference type="SUPFAM" id="SSF53901">
    <property type="entry name" value="Thiolase-like"/>
    <property type="match status" value="2"/>
</dbReference>
<comment type="similarity">
    <text evidence="1 3">Belongs to the thiolase-like superfamily. Beta-ketoacyl-ACP synthases family.</text>
</comment>
<dbReference type="SMART" id="SM00825">
    <property type="entry name" value="PKS_KS"/>
    <property type="match status" value="1"/>
</dbReference>
<sequence length="382" mass="38971">MIANRVFITGTGAISALGTSTDALWNGLLSSRSGVRSLPRFVVAGLPMTTGGEVDAASHDQINRDEVIAGLVIDEALSVAGLQSDSVGFVWATGLDTFQIGSEGLALRSAGACFNALARRFCAPRRMIATACASGTQAIGEAFQILRRGHCDAIVAGGSSVMLTPFYLIGFAGLQAIAVDQPGEDPVTACRPFDKRRRGFALGDGAGALVLETLASARKRGATLLAEITGFGTSQDAFDLNRPPENGAGAELSMRRALEDACLRPADIGAINAHGTGTFAGDLAEAAALRSLFGNNRVPVSSVKGAIGHTMAAAGALEAIVALKTCTTGIIPPTVNLTEPGEGCELHHVIGKPISAAAQTVLSVSFGMGGQNAALILANVSS</sequence>
<dbReference type="Pfam" id="PF00109">
    <property type="entry name" value="ketoacyl-synt"/>
    <property type="match status" value="1"/>
</dbReference>
<dbReference type="AlphaFoldDB" id="B9XE04"/>
<evidence type="ECO:0000256" key="1">
    <source>
        <dbReference type="ARBA" id="ARBA00008467"/>
    </source>
</evidence>
<gene>
    <name evidence="5" type="ORF">Cflav_PD4558</name>
</gene>
<dbReference type="InterPro" id="IPR016039">
    <property type="entry name" value="Thiolase-like"/>
</dbReference>
<dbReference type="RefSeq" id="WP_007414052.1">
    <property type="nucleotide sequence ID" value="NZ_ABOX02000007.1"/>
</dbReference>
<keyword evidence="2 3" id="KW-0808">Transferase</keyword>
<dbReference type="InterPro" id="IPR014031">
    <property type="entry name" value="Ketoacyl_synth_C"/>
</dbReference>
<evidence type="ECO:0000313" key="5">
    <source>
        <dbReference type="EMBL" id="EEF61895.1"/>
    </source>
</evidence>
<organism evidence="5 6">
    <name type="scientific">Pedosphaera parvula (strain Ellin514)</name>
    <dbReference type="NCBI Taxonomy" id="320771"/>
    <lineage>
        <taxon>Bacteria</taxon>
        <taxon>Pseudomonadati</taxon>
        <taxon>Verrucomicrobiota</taxon>
        <taxon>Pedosphaerae</taxon>
        <taxon>Pedosphaerales</taxon>
        <taxon>Pedosphaeraceae</taxon>
        <taxon>Pedosphaera</taxon>
    </lineage>
</organism>
<dbReference type="GO" id="GO:0006633">
    <property type="term" value="P:fatty acid biosynthetic process"/>
    <property type="evidence" value="ECO:0007669"/>
    <property type="project" value="TreeGrafter"/>
</dbReference>
<feature type="domain" description="Ketosynthase family 3 (KS3)" evidence="4">
    <location>
        <begin position="3"/>
        <end position="379"/>
    </location>
</feature>
<dbReference type="OrthoDB" id="9808669at2"/>
<evidence type="ECO:0000256" key="2">
    <source>
        <dbReference type="ARBA" id="ARBA00022679"/>
    </source>
</evidence>
<dbReference type="EMBL" id="ABOX02000007">
    <property type="protein sequence ID" value="EEF61895.1"/>
    <property type="molecule type" value="Genomic_DNA"/>
</dbReference>
<evidence type="ECO:0000259" key="4">
    <source>
        <dbReference type="PROSITE" id="PS52004"/>
    </source>
</evidence>
<dbReference type="PROSITE" id="PS52004">
    <property type="entry name" value="KS3_2"/>
    <property type="match status" value="1"/>
</dbReference>
<evidence type="ECO:0000256" key="3">
    <source>
        <dbReference type="RuleBase" id="RU003694"/>
    </source>
</evidence>